<feature type="transmembrane region" description="Helical" evidence="1">
    <location>
        <begin position="319"/>
        <end position="342"/>
    </location>
</feature>
<keyword evidence="3" id="KW-1185">Reference proteome</keyword>
<keyword evidence="1" id="KW-0472">Membrane</keyword>
<gene>
    <name evidence="2" type="ORF">ACFQQG_03145</name>
</gene>
<feature type="transmembrane region" description="Helical" evidence="1">
    <location>
        <begin position="288"/>
        <end position="312"/>
    </location>
</feature>
<organism evidence="2 3">
    <name type="scientific">Halovenus salina</name>
    <dbReference type="NCBI Taxonomy" id="1510225"/>
    <lineage>
        <taxon>Archaea</taxon>
        <taxon>Methanobacteriati</taxon>
        <taxon>Methanobacteriota</taxon>
        <taxon>Stenosarchaea group</taxon>
        <taxon>Halobacteria</taxon>
        <taxon>Halobacteriales</taxon>
        <taxon>Haloarculaceae</taxon>
        <taxon>Halovenus</taxon>
    </lineage>
</organism>
<sequence>MAVEVAIIAALFVLVNGQVGGPISVLAVTPLVLLFLGATFLGAMFARSFKELTFVTVTITVTLTSYAFVPAIFTDVGSVALISPLTLVVRELQGEAITVAEFVFSTTPPLLCSGVFFGLGAGLYREEDMFDQRSLRGRVLDALVGPIPLRGKSGGVTARLDRVLPVDVTPLRQYLAVGGLTAALIPFVFVVQLLAIALLFALGEISIVLILVVVAVVEELAKSLHIYAGYTHQRFAGGRRRAVLLGVASGVGFFLAEKIALLAQLVGLPELAVGEAGLQGGIIPGPPVLTVLLFLLAPLALHVVTASISAIGASRGKRAYVAGVGLAMVVHLAYNLTVVVSVV</sequence>
<feature type="transmembrane region" description="Helical" evidence="1">
    <location>
        <begin position="242"/>
        <end position="268"/>
    </location>
</feature>
<feature type="transmembrane region" description="Helical" evidence="1">
    <location>
        <begin position="53"/>
        <end position="82"/>
    </location>
</feature>
<dbReference type="Proteomes" id="UP001596445">
    <property type="component" value="Unassembled WGS sequence"/>
</dbReference>
<name>A0ABD5W156_9EURY</name>
<evidence type="ECO:0008006" key="4">
    <source>
        <dbReference type="Google" id="ProtNLM"/>
    </source>
</evidence>
<evidence type="ECO:0000313" key="3">
    <source>
        <dbReference type="Proteomes" id="UP001596445"/>
    </source>
</evidence>
<protein>
    <recommendedName>
        <fullName evidence="4">PrsW family intramembrane metalloprotease</fullName>
    </recommendedName>
</protein>
<dbReference type="EMBL" id="JBHSZI010000001">
    <property type="protein sequence ID" value="MFC7057354.1"/>
    <property type="molecule type" value="Genomic_DNA"/>
</dbReference>
<evidence type="ECO:0000313" key="2">
    <source>
        <dbReference type="EMBL" id="MFC7057354.1"/>
    </source>
</evidence>
<accession>A0ABD5W156</accession>
<proteinExistence type="predicted"/>
<dbReference type="AlphaFoldDB" id="A0ABD5W156"/>
<comment type="caution">
    <text evidence="2">The sequence shown here is derived from an EMBL/GenBank/DDBJ whole genome shotgun (WGS) entry which is preliminary data.</text>
</comment>
<keyword evidence="1" id="KW-0812">Transmembrane</keyword>
<feature type="transmembrane region" description="Helical" evidence="1">
    <location>
        <begin position="102"/>
        <end position="124"/>
    </location>
</feature>
<feature type="transmembrane region" description="Helical" evidence="1">
    <location>
        <begin position="174"/>
        <end position="201"/>
    </location>
</feature>
<dbReference type="RefSeq" id="WP_382184118.1">
    <property type="nucleotide sequence ID" value="NZ_JBHSZI010000001.1"/>
</dbReference>
<evidence type="ECO:0000256" key="1">
    <source>
        <dbReference type="SAM" id="Phobius"/>
    </source>
</evidence>
<feature type="transmembrane region" description="Helical" evidence="1">
    <location>
        <begin position="27"/>
        <end position="46"/>
    </location>
</feature>
<reference evidence="2 3" key="1">
    <citation type="journal article" date="2019" name="Int. J. Syst. Evol. Microbiol.">
        <title>The Global Catalogue of Microorganisms (GCM) 10K type strain sequencing project: providing services to taxonomists for standard genome sequencing and annotation.</title>
        <authorList>
            <consortium name="The Broad Institute Genomics Platform"/>
            <consortium name="The Broad Institute Genome Sequencing Center for Infectious Disease"/>
            <person name="Wu L."/>
            <person name="Ma J."/>
        </authorList>
    </citation>
    <scope>NUCLEOTIDE SEQUENCE [LARGE SCALE GENOMIC DNA]</scope>
    <source>
        <strain evidence="2 3">JCM 30072</strain>
    </source>
</reference>
<keyword evidence="1" id="KW-1133">Transmembrane helix</keyword>